<dbReference type="GO" id="GO:0046872">
    <property type="term" value="F:metal ion binding"/>
    <property type="evidence" value="ECO:0007669"/>
    <property type="project" value="UniProtKB-KW"/>
</dbReference>
<dbReference type="PROSITE" id="PS00198">
    <property type="entry name" value="4FE4S_FER_1"/>
    <property type="match status" value="1"/>
</dbReference>
<protein>
    <submittedName>
        <fullName evidence="5">(Fe-S)-binding protein</fullName>
    </submittedName>
</protein>
<keyword evidence="1" id="KW-0479">Metal-binding</keyword>
<dbReference type="InterPro" id="IPR017896">
    <property type="entry name" value="4Fe4S_Fe-S-bd"/>
</dbReference>
<keyword evidence="3" id="KW-0411">Iron-sulfur</keyword>
<reference evidence="6" key="1">
    <citation type="submission" date="2020-06" db="EMBL/GenBank/DDBJ databases">
        <title>Draft genomic sequence of Geomonas sp. Red330.</title>
        <authorList>
            <person name="Itoh H."/>
            <person name="Zhenxing X."/>
            <person name="Ushijima N."/>
            <person name="Masuda Y."/>
            <person name="Shiratori Y."/>
            <person name="Senoo K."/>
        </authorList>
    </citation>
    <scope>NUCLEOTIDE SEQUENCE [LARGE SCALE GENOMIC DNA]</scope>
    <source>
        <strain evidence="6">Red330</strain>
    </source>
</reference>
<evidence type="ECO:0000313" key="6">
    <source>
        <dbReference type="Proteomes" id="UP000556026"/>
    </source>
</evidence>
<proteinExistence type="predicted"/>
<sequence>MSYLSAHHGYQLLIDRLHKYPQGAPHSELFMKILALLFSEKEARLVSQVPFGPFSSARAALLWQLREVEAARILEGLADRALMLDLEQENGEKLYLLPPPISGFLKYALMRVKGDAPQEALSELLKQYLNVEDDFVSSLLGEGTTRLGRILVDEESIQPQQVSRVLDYERASAAIRAARAIAVGTCACRHTQINLGRGCSADLETCLVFDSVAESLVRHGSARQIDAAECLDILQRSREQGLVQFAENAQSGISFLCNCCSCCCDQLAAARKFCNLHPVLTSNYLVRIKRDRCSGCGKCVNACPVDAIGLVSAHDPLHRWQRRAVLAPARCLGCGVCVRACSETALILVPRPERLVTPVDGAHRVVQMAVEEGKLQNLVWDNQALTSHRALAAILGVILRLPALQRTLANSQLGSRYVDALVRRQATRVERELTMVERAARLRD</sequence>
<evidence type="ECO:0000313" key="5">
    <source>
        <dbReference type="EMBL" id="GFO61580.1"/>
    </source>
</evidence>
<evidence type="ECO:0000256" key="2">
    <source>
        <dbReference type="ARBA" id="ARBA00023004"/>
    </source>
</evidence>
<dbReference type="PRINTS" id="PR01868">
    <property type="entry name" value="ABCEFAMILY"/>
</dbReference>
<comment type="caution">
    <text evidence="5">The sequence shown here is derived from an EMBL/GenBank/DDBJ whole genome shotgun (WGS) entry which is preliminary data.</text>
</comment>
<feature type="domain" description="4Fe-4S ferredoxin-type" evidence="4">
    <location>
        <begin position="322"/>
        <end position="351"/>
    </location>
</feature>
<evidence type="ECO:0000256" key="1">
    <source>
        <dbReference type="ARBA" id="ARBA00022723"/>
    </source>
</evidence>
<dbReference type="InterPro" id="IPR017900">
    <property type="entry name" value="4Fe4S_Fe_S_CS"/>
</dbReference>
<dbReference type="RefSeq" id="WP_183356373.1">
    <property type="nucleotide sequence ID" value="NZ_BLXX01000016.1"/>
</dbReference>
<feature type="domain" description="4Fe-4S ferredoxin-type" evidence="4">
    <location>
        <begin position="284"/>
        <end position="313"/>
    </location>
</feature>
<dbReference type="PROSITE" id="PS51379">
    <property type="entry name" value="4FE4S_FER_2"/>
    <property type="match status" value="2"/>
</dbReference>
<name>A0A6V8MNJ1_9BACT</name>
<gene>
    <name evidence="5" type="ORF">GMST_39050</name>
</gene>
<keyword evidence="6" id="KW-1185">Reference proteome</keyword>
<dbReference type="InterPro" id="IPR013283">
    <property type="entry name" value="RLI1"/>
</dbReference>
<dbReference type="Pfam" id="PF12838">
    <property type="entry name" value="Fer4_7"/>
    <property type="match status" value="1"/>
</dbReference>
<dbReference type="Proteomes" id="UP000556026">
    <property type="component" value="Unassembled WGS sequence"/>
</dbReference>
<dbReference type="EMBL" id="BLXX01000016">
    <property type="protein sequence ID" value="GFO61580.1"/>
    <property type="molecule type" value="Genomic_DNA"/>
</dbReference>
<organism evidence="5 6">
    <name type="scientific">Geomonas silvestris</name>
    <dbReference type="NCBI Taxonomy" id="2740184"/>
    <lineage>
        <taxon>Bacteria</taxon>
        <taxon>Pseudomonadati</taxon>
        <taxon>Thermodesulfobacteriota</taxon>
        <taxon>Desulfuromonadia</taxon>
        <taxon>Geobacterales</taxon>
        <taxon>Geobacteraceae</taxon>
        <taxon>Geomonas</taxon>
    </lineage>
</organism>
<dbReference type="Gene3D" id="3.30.70.3270">
    <property type="match status" value="1"/>
</dbReference>
<dbReference type="GO" id="GO:0051536">
    <property type="term" value="F:iron-sulfur cluster binding"/>
    <property type="evidence" value="ECO:0007669"/>
    <property type="project" value="UniProtKB-KW"/>
</dbReference>
<evidence type="ECO:0000256" key="3">
    <source>
        <dbReference type="ARBA" id="ARBA00023014"/>
    </source>
</evidence>
<keyword evidence="2" id="KW-0408">Iron</keyword>
<accession>A0A6V8MNJ1</accession>
<evidence type="ECO:0000259" key="4">
    <source>
        <dbReference type="PROSITE" id="PS51379"/>
    </source>
</evidence>
<dbReference type="AlphaFoldDB" id="A0A6V8MNJ1"/>
<dbReference type="SUPFAM" id="SSF54862">
    <property type="entry name" value="4Fe-4S ferredoxins"/>
    <property type="match status" value="1"/>
</dbReference>